<feature type="region of interest" description="Disordered" evidence="1">
    <location>
        <begin position="794"/>
        <end position="842"/>
    </location>
</feature>
<dbReference type="GO" id="GO:0003743">
    <property type="term" value="F:translation initiation factor activity"/>
    <property type="evidence" value="ECO:0007669"/>
    <property type="project" value="UniProtKB-KW"/>
</dbReference>
<dbReference type="Pfam" id="PF20640">
    <property type="entry name" value="Rrn6_HB"/>
    <property type="match status" value="1"/>
</dbReference>
<comment type="caution">
    <text evidence="5">The sequence shown here is derived from an EMBL/GenBank/DDBJ whole genome shotgun (WGS) entry which is preliminary data.</text>
</comment>
<dbReference type="InterPro" id="IPR048537">
    <property type="entry name" value="RRN6_HB"/>
</dbReference>
<dbReference type="EMBL" id="MU253746">
    <property type="protein sequence ID" value="KAG9248570.1"/>
    <property type="molecule type" value="Genomic_DNA"/>
</dbReference>
<keyword evidence="5" id="KW-0396">Initiation factor</keyword>
<evidence type="ECO:0000256" key="1">
    <source>
        <dbReference type="SAM" id="MobiDB-lite"/>
    </source>
</evidence>
<accession>A0A9P7ZBQ9</accession>
<dbReference type="InterPro" id="IPR036322">
    <property type="entry name" value="WD40_repeat_dom_sf"/>
</dbReference>
<dbReference type="InterPro" id="IPR048535">
    <property type="entry name" value="RRN6_beta-prop"/>
</dbReference>
<feature type="domain" description="RRN6 beta-propeller" evidence="2">
    <location>
        <begin position="120"/>
        <end position="466"/>
    </location>
</feature>
<feature type="compositionally biased region" description="Basic residues" evidence="1">
    <location>
        <begin position="904"/>
        <end position="916"/>
    </location>
</feature>
<dbReference type="GO" id="GO:0070860">
    <property type="term" value="C:RNA polymerase I core factor complex"/>
    <property type="evidence" value="ECO:0007669"/>
    <property type="project" value="TreeGrafter"/>
</dbReference>
<proteinExistence type="predicted"/>
<dbReference type="GO" id="GO:0001179">
    <property type="term" value="F:RNA polymerase I general transcription initiation factor binding"/>
    <property type="evidence" value="ECO:0007669"/>
    <property type="project" value="TreeGrafter"/>
</dbReference>
<evidence type="ECO:0000259" key="2">
    <source>
        <dbReference type="Pfam" id="PF10214"/>
    </source>
</evidence>
<dbReference type="AlphaFoldDB" id="A0A9P7ZBQ9"/>
<evidence type="ECO:0000259" key="4">
    <source>
        <dbReference type="Pfam" id="PF20640"/>
    </source>
</evidence>
<reference evidence="5" key="1">
    <citation type="journal article" date="2021" name="IMA Fungus">
        <title>Genomic characterization of three marine fungi, including Emericellopsis atlantica sp. nov. with signatures of a generalist lifestyle and marine biomass degradation.</title>
        <authorList>
            <person name="Hagestad O.C."/>
            <person name="Hou L."/>
            <person name="Andersen J.H."/>
            <person name="Hansen E.H."/>
            <person name="Altermark B."/>
            <person name="Li C."/>
            <person name="Kuhnert E."/>
            <person name="Cox R.J."/>
            <person name="Crous P.W."/>
            <person name="Spatafora J.W."/>
            <person name="Lail K."/>
            <person name="Amirebrahimi M."/>
            <person name="Lipzen A."/>
            <person name="Pangilinan J."/>
            <person name="Andreopoulos W."/>
            <person name="Hayes R.D."/>
            <person name="Ng V."/>
            <person name="Grigoriev I.V."/>
            <person name="Jackson S.A."/>
            <person name="Sutton T.D.S."/>
            <person name="Dobson A.D.W."/>
            <person name="Rama T."/>
        </authorList>
    </citation>
    <scope>NUCLEOTIDE SEQUENCE</scope>
    <source>
        <strain evidence="5">TRa3180A</strain>
    </source>
</reference>
<dbReference type="GO" id="GO:0001163">
    <property type="term" value="F:RNA polymerase I transcription regulatory region sequence-specific DNA binding"/>
    <property type="evidence" value="ECO:0007669"/>
    <property type="project" value="TreeGrafter"/>
</dbReference>
<dbReference type="Proteomes" id="UP000887226">
    <property type="component" value="Unassembled WGS sequence"/>
</dbReference>
<evidence type="ECO:0000259" key="3">
    <source>
        <dbReference type="Pfam" id="PF20639"/>
    </source>
</evidence>
<dbReference type="GO" id="GO:0042790">
    <property type="term" value="P:nucleolar large rRNA transcription by RNA polymerase I"/>
    <property type="evidence" value="ECO:0007669"/>
    <property type="project" value="TreeGrafter"/>
</dbReference>
<keyword evidence="5" id="KW-0648">Protein biosynthesis</keyword>
<dbReference type="Pfam" id="PF20639">
    <property type="entry name" value="Rrn6_K-rich"/>
    <property type="match status" value="1"/>
</dbReference>
<organism evidence="5 6">
    <name type="scientific">Calycina marina</name>
    <dbReference type="NCBI Taxonomy" id="1763456"/>
    <lineage>
        <taxon>Eukaryota</taxon>
        <taxon>Fungi</taxon>
        <taxon>Dikarya</taxon>
        <taxon>Ascomycota</taxon>
        <taxon>Pezizomycotina</taxon>
        <taxon>Leotiomycetes</taxon>
        <taxon>Helotiales</taxon>
        <taxon>Pezizellaceae</taxon>
        <taxon>Calycina</taxon>
    </lineage>
</organism>
<protein>
    <submittedName>
        <fullName evidence="5">RNA polymerase I-specific transcription initiation factor RRN6-like protein</fullName>
    </submittedName>
</protein>
<evidence type="ECO:0000313" key="5">
    <source>
        <dbReference type="EMBL" id="KAG9248570.1"/>
    </source>
</evidence>
<feature type="compositionally biased region" description="Polar residues" evidence="1">
    <location>
        <begin position="825"/>
        <end position="839"/>
    </location>
</feature>
<dbReference type="PANTHER" id="PTHR28221:SF2">
    <property type="entry name" value="RNA POLYMERASE I-SPECIFIC TRANSCRIPTION INITIATION FACTOR RRN6"/>
    <property type="match status" value="1"/>
</dbReference>
<dbReference type="OrthoDB" id="4090074at2759"/>
<dbReference type="PANTHER" id="PTHR28221">
    <property type="entry name" value="RNA POLYMERASE I-SPECIFIC TRANSCRIPTION INITIATION FACTOR RRN6"/>
    <property type="match status" value="1"/>
</dbReference>
<feature type="compositionally biased region" description="Basic residues" evidence="1">
    <location>
        <begin position="981"/>
        <end position="990"/>
    </location>
</feature>
<sequence>MAEHRANDLSYGHIGEATYNADNGQWGFSVDTAQGRSSNAPRKPFFMSLDHTFQQVLPFTTCQPASKKDVPKAENTGNGPRTQRKWLSNIRPETFPANLVNTAFAKSSLPDQDETGQFSGQLLTYGGAIEVIRLPRYRRVPIIAMPYGDAGSTLCLLRPRRGDYGWGKESSVKLTLLDAATIECGYWVGIGGRIQQVTFAEGDTGECWLAVRQHSMTTIFRPLYEVDEVPATIPEGFGSSFSPSRIHANPVASLTAEQTGSISHVDVAFDPFYVRQFAVVDSAGFWRVWDIEHRKTKTTRLMAGKGGSMEENISDDPATEDPHSGDGWHRITWAADVSTVVICNRRFLNVFDLTSAPRRLRSSRLLPPHCTDWILDMKRSPLSLNHIYVLTTSRIFWLEIITVETAKELDSAGARLIMSYRHYRDPNDETLRIVVTKNEKVSALIVSSKSKLVNHYKFSMDLNGPAVSQSSLITKQPASSLELQSMIFLGAPLKLRSVRHAMLPPRLLDRGVSFFQSWCLSANLELSSALFATHDRTMDTLTGPILLRAPTTQFAMRDLHSTAYANRIRSQFIVPDAELEEESGSNKSKVFRTSSLSHSKSIVPSRINWMQLYNRLFTTKGELSATRHFIDRLQAITVDYVQQSRAQKGIPMKTLLDLSQQIPIFSRDLEDANLDGFLNDMLIDEDAESPLELALSNLTLCPGYEPMYTDGLLQVPSFIDVYDRIVAQWVMTLPGEIPNETRLTNFSATRRIAVELCLSSIALHHKIKLAVFKPDDIENEQAIPLSDVRNVARQDGTSSPLSQFRSFSQLTREPTRDGRFGLLTPAQTPSLHSGNSVTSGEPDEDEAIIRLRQYTISIDAPQETRQLSLLSQWPSAPGSDPSTFIWRPKDDSNEDDDDMEQKSARKRRREAARRTKRTEAFLAEGRSNVGASASQPPASVTFGSQPSVARQPAGSPVTEELPMTQPGGGNFGSRTAETVKRKQRRRKTGF</sequence>
<dbReference type="InterPro" id="IPR019350">
    <property type="entry name" value="RNA_pol_I-sp_TIF_RRN6-like"/>
</dbReference>
<gene>
    <name evidence="5" type="ORF">BJ878DRAFT_3937</name>
</gene>
<feature type="compositionally biased region" description="Polar residues" evidence="1">
    <location>
        <begin position="795"/>
        <end position="812"/>
    </location>
</feature>
<feature type="region of interest" description="Disordered" evidence="1">
    <location>
        <begin position="872"/>
        <end position="990"/>
    </location>
</feature>
<dbReference type="Pfam" id="PF10214">
    <property type="entry name" value="Rrn6_beta-prop"/>
    <property type="match status" value="1"/>
</dbReference>
<feature type="domain" description="RRN6 K-rich C-terminal" evidence="3">
    <location>
        <begin position="868"/>
        <end position="990"/>
    </location>
</feature>
<feature type="domain" description="RRN6 helical bundle" evidence="4">
    <location>
        <begin position="567"/>
        <end position="761"/>
    </location>
</feature>
<dbReference type="InterPro" id="IPR048536">
    <property type="entry name" value="Rrn6_K-rich"/>
</dbReference>
<feature type="compositionally biased region" description="Polar residues" evidence="1">
    <location>
        <begin position="929"/>
        <end position="948"/>
    </location>
</feature>
<dbReference type="SUPFAM" id="SSF50978">
    <property type="entry name" value="WD40 repeat-like"/>
    <property type="match status" value="1"/>
</dbReference>
<name>A0A9P7ZBQ9_9HELO</name>
<feature type="region of interest" description="Disordered" evidence="1">
    <location>
        <begin position="64"/>
        <end position="84"/>
    </location>
</feature>
<keyword evidence="6" id="KW-1185">Reference proteome</keyword>
<evidence type="ECO:0000313" key="6">
    <source>
        <dbReference type="Proteomes" id="UP000887226"/>
    </source>
</evidence>